<dbReference type="GO" id="GO:0008253">
    <property type="term" value="F:5'-nucleotidase activity"/>
    <property type="evidence" value="ECO:0007669"/>
    <property type="project" value="TreeGrafter"/>
</dbReference>
<evidence type="ECO:0000256" key="6">
    <source>
        <dbReference type="ARBA" id="ARBA00069357"/>
    </source>
</evidence>
<dbReference type="FunFam" id="3.40.50.1000:FF:000086">
    <property type="entry name" value="LD24878p"/>
    <property type="match status" value="1"/>
</dbReference>
<dbReference type="InterPro" id="IPR036412">
    <property type="entry name" value="HAD-like_sf"/>
</dbReference>
<evidence type="ECO:0000256" key="3">
    <source>
        <dbReference type="ARBA" id="ARBA00022801"/>
    </source>
</evidence>
<gene>
    <name evidence="7" type="ORF">g.34870</name>
</gene>
<dbReference type="InterPro" id="IPR023214">
    <property type="entry name" value="HAD_sf"/>
</dbReference>
<evidence type="ECO:0000256" key="1">
    <source>
        <dbReference type="ARBA" id="ARBA00009589"/>
    </source>
</evidence>
<organism evidence="7">
    <name type="scientific">Cuerna arida</name>
    <dbReference type="NCBI Taxonomy" id="1464854"/>
    <lineage>
        <taxon>Eukaryota</taxon>
        <taxon>Metazoa</taxon>
        <taxon>Ecdysozoa</taxon>
        <taxon>Arthropoda</taxon>
        <taxon>Hexapoda</taxon>
        <taxon>Insecta</taxon>
        <taxon>Pterygota</taxon>
        <taxon>Neoptera</taxon>
        <taxon>Paraneoptera</taxon>
        <taxon>Hemiptera</taxon>
        <taxon>Auchenorrhyncha</taxon>
        <taxon>Membracoidea</taxon>
        <taxon>Cicadellidae</taxon>
        <taxon>Cicadellinae</taxon>
        <taxon>Proconiini</taxon>
        <taxon>Cuerna</taxon>
    </lineage>
</organism>
<dbReference type="Gene3D" id="3.40.50.1000">
    <property type="entry name" value="HAD superfamily/HAD-like"/>
    <property type="match status" value="1"/>
</dbReference>
<keyword evidence="4" id="KW-0460">Magnesium</keyword>
<dbReference type="EMBL" id="GECZ01030080">
    <property type="protein sequence ID" value="JAS39689.1"/>
    <property type="molecule type" value="Transcribed_RNA"/>
</dbReference>
<sequence length="522" mass="59024">MYVFSSGGMLWKHVNKIPRSTSIFVQRCTQKQGSEACFSNVLVEVSECKVRKFSSFTVPSLENKISSFCSMQSSWSTMSTFVSKPTLTPKLRLGDYDCIGFDLDNTLCEYNIFSSIEMEYNILAKFLVEEKGYSSDHLLQPFDNTSHDFLQKGLIIDFAHGNILKVGENGFICKASHGTKPMTVAEVVNTYGSDRKWEVTNEFCKNTVIAWDGPLSERMRALCDYFDMPVSLAFARIIDSLDQKLGRPADLYNVWPDVKAGLFSMYSRENFKRDVGYFKELKSNPSKFIKKCDPAVVNWLKSIKGSKITFLVTGSNCDFASMTAETCLGENWRSLFDVIVCFARKPGFFTGCRPFIEVNGLEETDPVNGDSLQLGKIYSQGNWQELYQLFGRHLGKKEPKCLYFGDNLIQDVYAPSEYTKCETVAVVEELSVECNEKRTNLPSEVFLESKFWGSYFFDDQEQMNTVWGGIVQNYSKICIPNLSTIAEYSMNHAFSTFHKTSAGGFLPTNPATIKIQKKASTA</sequence>
<keyword evidence="5" id="KW-0007">Acetylation</keyword>
<dbReference type="SUPFAM" id="SSF56784">
    <property type="entry name" value="HAD-like"/>
    <property type="match status" value="1"/>
</dbReference>
<comment type="similarity">
    <text evidence="1">Belongs to the 5'(3')-deoxyribonucleotidase family.</text>
</comment>
<evidence type="ECO:0000256" key="4">
    <source>
        <dbReference type="ARBA" id="ARBA00022842"/>
    </source>
</evidence>
<reference evidence="7" key="1">
    <citation type="submission" date="2015-11" db="EMBL/GenBank/DDBJ databases">
        <title>De novo transcriptome assembly of four potential Pierce s Disease insect vectors from Arizona vineyards.</title>
        <authorList>
            <person name="Tassone E.E."/>
        </authorList>
    </citation>
    <scope>NUCLEOTIDE SEQUENCE</scope>
</reference>
<dbReference type="InterPro" id="IPR008380">
    <property type="entry name" value="HAD-SF_hydro_IG_5-nucl"/>
</dbReference>
<dbReference type="GO" id="GO:0046872">
    <property type="term" value="F:metal ion binding"/>
    <property type="evidence" value="ECO:0007669"/>
    <property type="project" value="UniProtKB-KW"/>
</dbReference>
<dbReference type="PANTHER" id="PTHR12103:SF38">
    <property type="entry name" value="5'-NUCLEOTIDASE DOMAIN-CONTAINING PROTEIN 1"/>
    <property type="match status" value="1"/>
</dbReference>
<keyword evidence="2" id="KW-0479">Metal-binding</keyword>
<proteinExistence type="inferred from homology"/>
<dbReference type="NCBIfam" id="TIGR02244">
    <property type="entry name" value="HAD-IG-Ncltidse"/>
    <property type="match status" value="1"/>
</dbReference>
<dbReference type="AlphaFoldDB" id="A0A1B6EP36"/>
<evidence type="ECO:0000256" key="5">
    <source>
        <dbReference type="ARBA" id="ARBA00022990"/>
    </source>
</evidence>
<protein>
    <recommendedName>
        <fullName evidence="6">5'-nucleotidase domain-containing protein 1</fullName>
    </recommendedName>
</protein>
<dbReference type="Pfam" id="PF05761">
    <property type="entry name" value="5_nucleotid"/>
    <property type="match status" value="1"/>
</dbReference>
<evidence type="ECO:0000313" key="7">
    <source>
        <dbReference type="EMBL" id="JAS39689.1"/>
    </source>
</evidence>
<keyword evidence="3" id="KW-0378">Hydrolase</keyword>
<dbReference type="PANTHER" id="PTHR12103">
    <property type="entry name" value="5'-NUCLEOTIDASE DOMAIN-CONTAINING"/>
    <property type="match status" value="1"/>
</dbReference>
<accession>A0A1B6EP36</accession>
<name>A0A1B6EP36_9HEMI</name>
<evidence type="ECO:0000256" key="2">
    <source>
        <dbReference type="ARBA" id="ARBA00022723"/>
    </source>
</evidence>